<dbReference type="EMBL" id="MF168946">
    <property type="protein sequence ID" value="ATN45637.1"/>
    <property type="molecule type" value="Genomic_DNA"/>
</dbReference>
<dbReference type="RefSeq" id="WP_023465361.1">
    <property type="nucleotide sequence ID" value="NZ_CAADLW010000073.1"/>
</dbReference>
<dbReference type="Pfam" id="PF05489">
    <property type="entry name" value="Phage_tail_X"/>
    <property type="match status" value="1"/>
</dbReference>
<dbReference type="InterPro" id="IPR008861">
    <property type="entry name" value="GpX-like"/>
</dbReference>
<evidence type="ECO:0000313" key="1">
    <source>
        <dbReference type="EMBL" id="ATN45637.1"/>
    </source>
</evidence>
<accession>A0A2D1CSY8</accession>
<sequence length="70" mass="7587">MAAVAIAHQNDTVEALCWRHYGRTAGVTEAVLEANHGLADHGPTLPPGLKVTMPDIPTAARERQMVNLWD</sequence>
<protein>
    <submittedName>
        <fullName evidence="1">Tail protein</fullName>
    </submittedName>
</protein>
<name>A0A2D1CSY8_PSEAI</name>
<dbReference type="AlphaFoldDB" id="A0A2D1CSY8"/>
<reference evidence="1" key="1">
    <citation type="submission" date="2017-05" db="EMBL/GenBank/DDBJ databases">
        <title>Two decades of blaVIM-2-producing Pseudomonas aeruginosa dissemination: the decisive role of mobile genetic elements and successful clones.</title>
        <authorList>
            <person name="Botelho J."/>
        </authorList>
    </citation>
    <scope>NUCLEOTIDE SEQUENCE</scope>
    <source>
        <strain evidence="1">FFUP_PS_CB5</strain>
    </source>
</reference>
<organism evidence="1">
    <name type="scientific">Pseudomonas aeruginosa</name>
    <dbReference type="NCBI Taxonomy" id="287"/>
    <lineage>
        <taxon>Bacteria</taxon>
        <taxon>Pseudomonadati</taxon>
        <taxon>Pseudomonadota</taxon>
        <taxon>Gammaproteobacteria</taxon>
        <taxon>Pseudomonadales</taxon>
        <taxon>Pseudomonadaceae</taxon>
        <taxon>Pseudomonas</taxon>
    </lineage>
</organism>
<proteinExistence type="predicted"/>